<dbReference type="SMART" id="SM00327">
    <property type="entry name" value="VWA"/>
    <property type="match status" value="1"/>
</dbReference>
<dbReference type="InterPro" id="IPR002035">
    <property type="entry name" value="VWF_A"/>
</dbReference>
<name>A0ABV5I4A3_9RHOB</name>
<comment type="caution">
    <text evidence="3">The sequence shown here is derived from an EMBL/GenBank/DDBJ whole genome shotgun (WGS) entry which is preliminary data.</text>
</comment>
<keyword evidence="1" id="KW-0732">Signal</keyword>
<reference evidence="3 4" key="1">
    <citation type="submission" date="2024-09" db="EMBL/GenBank/DDBJ databases">
        <authorList>
            <person name="Sun Q."/>
            <person name="Mori K."/>
        </authorList>
    </citation>
    <scope>NUCLEOTIDE SEQUENCE [LARGE SCALE GENOMIC DNA]</scope>
    <source>
        <strain evidence="3 4">CECT 9424</strain>
    </source>
</reference>
<feature type="domain" description="VWFA" evidence="2">
    <location>
        <begin position="29"/>
        <end position="221"/>
    </location>
</feature>
<dbReference type="EMBL" id="JBHMEC010000030">
    <property type="protein sequence ID" value="MFB9151521.1"/>
    <property type="molecule type" value="Genomic_DNA"/>
</dbReference>
<dbReference type="InterPro" id="IPR036465">
    <property type="entry name" value="vWFA_dom_sf"/>
</dbReference>
<organism evidence="3 4">
    <name type="scientific">Roseovarius ramblicola</name>
    <dbReference type="NCBI Taxonomy" id="2022336"/>
    <lineage>
        <taxon>Bacteria</taxon>
        <taxon>Pseudomonadati</taxon>
        <taxon>Pseudomonadota</taxon>
        <taxon>Alphaproteobacteria</taxon>
        <taxon>Rhodobacterales</taxon>
        <taxon>Roseobacteraceae</taxon>
        <taxon>Roseovarius</taxon>
    </lineage>
</organism>
<dbReference type="PROSITE" id="PS50234">
    <property type="entry name" value="VWFA"/>
    <property type="match status" value="1"/>
</dbReference>
<dbReference type="RefSeq" id="WP_377071135.1">
    <property type="nucleotide sequence ID" value="NZ_JBHMEC010000030.1"/>
</dbReference>
<proteinExistence type="predicted"/>
<protein>
    <submittedName>
        <fullName evidence="3">VWA domain-containing protein</fullName>
    </submittedName>
</protein>
<gene>
    <name evidence="3" type="ORF">ACFFU4_17340</name>
</gene>
<dbReference type="Proteomes" id="UP001589670">
    <property type="component" value="Unassembled WGS sequence"/>
</dbReference>
<keyword evidence="4" id="KW-1185">Reference proteome</keyword>
<dbReference type="Pfam" id="PF13519">
    <property type="entry name" value="VWA_2"/>
    <property type="match status" value="1"/>
</dbReference>
<feature type="chain" id="PRO_5046044075" evidence="1">
    <location>
        <begin position="23"/>
        <end position="236"/>
    </location>
</feature>
<feature type="signal peptide" evidence="1">
    <location>
        <begin position="1"/>
        <end position="22"/>
    </location>
</feature>
<dbReference type="Gene3D" id="3.40.50.410">
    <property type="entry name" value="von Willebrand factor, type A domain"/>
    <property type="match status" value="1"/>
</dbReference>
<evidence type="ECO:0000313" key="3">
    <source>
        <dbReference type="EMBL" id="MFB9151521.1"/>
    </source>
</evidence>
<accession>A0ABV5I4A3</accession>
<evidence type="ECO:0000313" key="4">
    <source>
        <dbReference type="Proteomes" id="UP001589670"/>
    </source>
</evidence>
<evidence type="ECO:0000259" key="2">
    <source>
        <dbReference type="PROSITE" id="PS50234"/>
    </source>
</evidence>
<dbReference type="PROSITE" id="PS51257">
    <property type="entry name" value="PROKAR_LIPOPROTEIN"/>
    <property type="match status" value="1"/>
</dbReference>
<dbReference type="SUPFAM" id="SSF53300">
    <property type="entry name" value="vWA-like"/>
    <property type="match status" value="1"/>
</dbReference>
<evidence type="ECO:0000256" key="1">
    <source>
        <dbReference type="SAM" id="SignalP"/>
    </source>
</evidence>
<sequence length="236" mass="23572">MRALPLALALSLAALPGPAPQAAMGCARDAMLVFDGSGSMGEVGHDPTAPTRIMDARRAVRDAMPDIAPVRRVGLLTYGPGGAHACAGIDLRFGPRADAGAEVVAGIEGIAPGGLTPLAASVAAAADVLGGEGIVVLVTDGNETCGGTPCALGARLAAQRPGLTVHVIGFRVVYDPFSWNSPEAQDLDGETVAKCLPDATGGLFVSTGTVDELADALRVTLGCVVVGRGPLRTAAS</sequence>